<dbReference type="OrthoDB" id="1729421at2759"/>
<dbReference type="Gramene" id="PSS21393">
    <property type="protein sequence ID" value="PSS21393"/>
    <property type="gene ID" value="CEY00_Acc10437"/>
</dbReference>
<keyword evidence="4" id="KW-1133">Transmembrane helix</keyword>
<evidence type="ECO:0000256" key="2">
    <source>
        <dbReference type="ARBA" id="ARBA00022776"/>
    </source>
</evidence>
<dbReference type="GO" id="GO:0007091">
    <property type="term" value="P:metaphase/anaphase transition of mitotic cell cycle"/>
    <property type="evidence" value="ECO:0007669"/>
    <property type="project" value="TreeGrafter"/>
</dbReference>
<name>A0A2R6R5W8_ACTCC</name>
<gene>
    <name evidence="5" type="ORF">CEY00_Acc10437</name>
</gene>
<evidence type="ECO:0000256" key="3">
    <source>
        <dbReference type="ARBA" id="ARBA00023306"/>
    </source>
</evidence>
<proteinExistence type="predicted"/>
<keyword evidence="4" id="KW-0812">Transmembrane</keyword>
<keyword evidence="2" id="KW-0498">Mitosis</keyword>
<protein>
    <submittedName>
        <fullName evidence="5">Anaphase-promoting complex subunit like</fullName>
    </submittedName>
</protein>
<sequence length="156" mass="17226">MMDGTQVNVDITAPGAIIALALMFLKSESDLVVSRLSIPCTRFNLQYVRPDFIMLRVIAQNLIMWSRVHPSKDWIQSQIPEIVQNGINGLGDEMGDVDEMDAEAFVQAQVNIVVGSCISIGRLSFVQTNKVIHVPFCLFRLPLLPSVMILVLGLAS</sequence>
<organism evidence="5 6">
    <name type="scientific">Actinidia chinensis var. chinensis</name>
    <name type="common">Chinese soft-hair kiwi</name>
    <dbReference type="NCBI Taxonomy" id="1590841"/>
    <lineage>
        <taxon>Eukaryota</taxon>
        <taxon>Viridiplantae</taxon>
        <taxon>Streptophyta</taxon>
        <taxon>Embryophyta</taxon>
        <taxon>Tracheophyta</taxon>
        <taxon>Spermatophyta</taxon>
        <taxon>Magnoliopsida</taxon>
        <taxon>eudicotyledons</taxon>
        <taxon>Gunneridae</taxon>
        <taxon>Pentapetalae</taxon>
        <taxon>asterids</taxon>
        <taxon>Ericales</taxon>
        <taxon>Actinidiaceae</taxon>
        <taxon>Actinidia</taxon>
    </lineage>
</organism>
<feature type="transmembrane region" description="Helical" evidence="4">
    <location>
        <begin position="104"/>
        <end position="125"/>
    </location>
</feature>
<dbReference type="PANTHER" id="PTHR12827:SF3">
    <property type="entry name" value="ANAPHASE-PROMOTING COMPLEX SUBUNIT 1"/>
    <property type="match status" value="1"/>
</dbReference>
<feature type="transmembrane region" description="Helical" evidence="4">
    <location>
        <begin position="7"/>
        <end position="25"/>
    </location>
</feature>
<dbReference type="GO" id="GO:0005680">
    <property type="term" value="C:anaphase-promoting complex"/>
    <property type="evidence" value="ECO:0007669"/>
    <property type="project" value="InterPro"/>
</dbReference>
<evidence type="ECO:0000256" key="4">
    <source>
        <dbReference type="SAM" id="Phobius"/>
    </source>
</evidence>
<keyword evidence="4" id="KW-0472">Membrane</keyword>
<reference evidence="6" key="2">
    <citation type="journal article" date="2018" name="BMC Genomics">
        <title>A manually annotated Actinidia chinensis var. chinensis (kiwifruit) genome highlights the challenges associated with draft genomes and gene prediction in plants.</title>
        <authorList>
            <person name="Pilkington S.M."/>
            <person name="Crowhurst R."/>
            <person name="Hilario E."/>
            <person name="Nardozza S."/>
            <person name="Fraser L."/>
            <person name="Peng Y."/>
            <person name="Gunaseelan K."/>
            <person name="Simpson R."/>
            <person name="Tahir J."/>
            <person name="Deroles S.C."/>
            <person name="Templeton K."/>
            <person name="Luo Z."/>
            <person name="Davy M."/>
            <person name="Cheng C."/>
            <person name="McNeilage M."/>
            <person name="Scaglione D."/>
            <person name="Liu Y."/>
            <person name="Zhang Q."/>
            <person name="Datson P."/>
            <person name="De Silva N."/>
            <person name="Gardiner S.E."/>
            <person name="Bassett H."/>
            <person name="Chagne D."/>
            <person name="McCallum J."/>
            <person name="Dzierzon H."/>
            <person name="Deng C."/>
            <person name="Wang Y.Y."/>
            <person name="Barron L."/>
            <person name="Manako K."/>
            <person name="Bowen J."/>
            <person name="Foster T.M."/>
            <person name="Erridge Z.A."/>
            <person name="Tiffin H."/>
            <person name="Waite C.N."/>
            <person name="Davies K.M."/>
            <person name="Grierson E.P."/>
            <person name="Laing W.A."/>
            <person name="Kirk R."/>
            <person name="Chen X."/>
            <person name="Wood M."/>
            <person name="Montefiori M."/>
            <person name="Brummell D.A."/>
            <person name="Schwinn K.E."/>
            <person name="Catanach A."/>
            <person name="Fullerton C."/>
            <person name="Li D."/>
            <person name="Meiyalaghan S."/>
            <person name="Nieuwenhuizen N."/>
            <person name="Read N."/>
            <person name="Prakash R."/>
            <person name="Hunter D."/>
            <person name="Zhang H."/>
            <person name="McKenzie M."/>
            <person name="Knabel M."/>
            <person name="Harris A."/>
            <person name="Allan A.C."/>
            <person name="Gleave A."/>
            <person name="Chen A."/>
            <person name="Janssen B.J."/>
            <person name="Plunkett B."/>
            <person name="Ampomah-Dwamena C."/>
            <person name="Voogd C."/>
            <person name="Leif D."/>
            <person name="Lafferty D."/>
            <person name="Souleyre E.J.F."/>
            <person name="Varkonyi-Gasic E."/>
            <person name="Gambi F."/>
            <person name="Hanley J."/>
            <person name="Yao J.L."/>
            <person name="Cheung J."/>
            <person name="David K.M."/>
            <person name="Warren B."/>
            <person name="Marsh K."/>
            <person name="Snowden K.C."/>
            <person name="Lin-Wang K."/>
            <person name="Brian L."/>
            <person name="Martinez-Sanchez M."/>
            <person name="Wang M."/>
            <person name="Ileperuma N."/>
            <person name="Macnee N."/>
            <person name="Campin R."/>
            <person name="McAtee P."/>
            <person name="Drummond R.S.M."/>
            <person name="Espley R.V."/>
            <person name="Ireland H.S."/>
            <person name="Wu R."/>
            <person name="Atkinson R.G."/>
            <person name="Karunairetnam S."/>
            <person name="Bulley S."/>
            <person name="Chunkath S."/>
            <person name="Hanley Z."/>
            <person name="Storey R."/>
            <person name="Thrimawithana A.H."/>
            <person name="Thomson S."/>
            <person name="David C."/>
            <person name="Testolin R."/>
            <person name="Huang H."/>
            <person name="Hellens R.P."/>
            <person name="Schaffer R.J."/>
        </authorList>
    </citation>
    <scope>NUCLEOTIDE SEQUENCE [LARGE SCALE GENOMIC DNA]</scope>
    <source>
        <strain evidence="6">cv. Red5</strain>
    </source>
</reference>
<dbReference type="Proteomes" id="UP000241394">
    <property type="component" value="Chromosome LG9"/>
</dbReference>
<accession>A0A2R6R5W8</accession>
<keyword evidence="1" id="KW-0132">Cell division</keyword>
<feature type="transmembrane region" description="Helical" evidence="4">
    <location>
        <begin position="137"/>
        <end position="155"/>
    </location>
</feature>
<dbReference type="InterPro" id="IPR024990">
    <property type="entry name" value="Apc1"/>
</dbReference>
<dbReference type="InParanoid" id="A0A2R6R5W8"/>
<comment type="caution">
    <text evidence="5">The sequence shown here is derived from an EMBL/GenBank/DDBJ whole genome shotgun (WGS) entry which is preliminary data.</text>
</comment>
<dbReference type="STRING" id="1590841.A0A2R6R5W8"/>
<evidence type="ECO:0000313" key="6">
    <source>
        <dbReference type="Proteomes" id="UP000241394"/>
    </source>
</evidence>
<dbReference type="GO" id="GO:0051301">
    <property type="term" value="P:cell division"/>
    <property type="evidence" value="ECO:0007669"/>
    <property type="project" value="UniProtKB-KW"/>
</dbReference>
<dbReference type="EMBL" id="NKQK01000009">
    <property type="protein sequence ID" value="PSS21393.1"/>
    <property type="molecule type" value="Genomic_DNA"/>
</dbReference>
<evidence type="ECO:0000313" key="5">
    <source>
        <dbReference type="EMBL" id="PSS21393.1"/>
    </source>
</evidence>
<keyword evidence="3" id="KW-0131">Cell cycle</keyword>
<reference evidence="5 6" key="1">
    <citation type="submission" date="2017-07" db="EMBL/GenBank/DDBJ databases">
        <title>An improved, manually edited Actinidia chinensis var. chinensis (kiwifruit) genome highlights the challenges associated with draft genomes and gene prediction in plants.</title>
        <authorList>
            <person name="Pilkington S."/>
            <person name="Crowhurst R."/>
            <person name="Hilario E."/>
            <person name="Nardozza S."/>
            <person name="Fraser L."/>
            <person name="Peng Y."/>
            <person name="Gunaseelan K."/>
            <person name="Simpson R."/>
            <person name="Tahir J."/>
            <person name="Deroles S."/>
            <person name="Templeton K."/>
            <person name="Luo Z."/>
            <person name="Davy M."/>
            <person name="Cheng C."/>
            <person name="Mcneilage M."/>
            <person name="Scaglione D."/>
            <person name="Liu Y."/>
            <person name="Zhang Q."/>
            <person name="Datson P."/>
            <person name="De Silva N."/>
            <person name="Gardiner S."/>
            <person name="Bassett H."/>
            <person name="Chagne D."/>
            <person name="Mccallum J."/>
            <person name="Dzierzon H."/>
            <person name="Deng C."/>
            <person name="Wang Y.-Y."/>
            <person name="Barron N."/>
            <person name="Manako K."/>
            <person name="Bowen J."/>
            <person name="Foster T."/>
            <person name="Erridge Z."/>
            <person name="Tiffin H."/>
            <person name="Waite C."/>
            <person name="Davies K."/>
            <person name="Grierson E."/>
            <person name="Laing W."/>
            <person name="Kirk R."/>
            <person name="Chen X."/>
            <person name="Wood M."/>
            <person name="Montefiori M."/>
            <person name="Brummell D."/>
            <person name="Schwinn K."/>
            <person name="Catanach A."/>
            <person name="Fullerton C."/>
            <person name="Li D."/>
            <person name="Meiyalaghan S."/>
            <person name="Nieuwenhuizen N."/>
            <person name="Read N."/>
            <person name="Prakash R."/>
            <person name="Hunter D."/>
            <person name="Zhang H."/>
            <person name="Mckenzie M."/>
            <person name="Knabel M."/>
            <person name="Harris A."/>
            <person name="Allan A."/>
            <person name="Chen A."/>
            <person name="Janssen B."/>
            <person name="Plunkett B."/>
            <person name="Dwamena C."/>
            <person name="Voogd C."/>
            <person name="Leif D."/>
            <person name="Lafferty D."/>
            <person name="Souleyre E."/>
            <person name="Varkonyi-Gasic E."/>
            <person name="Gambi F."/>
            <person name="Hanley J."/>
            <person name="Yao J.-L."/>
            <person name="Cheung J."/>
            <person name="David K."/>
            <person name="Warren B."/>
            <person name="Marsh K."/>
            <person name="Snowden K."/>
            <person name="Lin-Wang K."/>
            <person name="Brian L."/>
            <person name="Martinez-Sanchez M."/>
            <person name="Wang M."/>
            <person name="Ileperuma N."/>
            <person name="Macnee N."/>
            <person name="Campin R."/>
            <person name="Mcatee P."/>
            <person name="Drummond R."/>
            <person name="Espley R."/>
            <person name="Ireland H."/>
            <person name="Wu R."/>
            <person name="Atkinson R."/>
            <person name="Karunairetnam S."/>
            <person name="Bulley S."/>
            <person name="Chunkath S."/>
            <person name="Hanley Z."/>
            <person name="Storey R."/>
            <person name="Thrimawithana A."/>
            <person name="Thomson S."/>
            <person name="David C."/>
            <person name="Testolin R."/>
        </authorList>
    </citation>
    <scope>NUCLEOTIDE SEQUENCE [LARGE SCALE GENOMIC DNA]</scope>
    <source>
        <strain evidence="6">cv. Red5</strain>
        <tissue evidence="5">Young leaf</tissue>
    </source>
</reference>
<dbReference type="GO" id="GO:0031145">
    <property type="term" value="P:anaphase-promoting complex-dependent catabolic process"/>
    <property type="evidence" value="ECO:0007669"/>
    <property type="project" value="TreeGrafter"/>
</dbReference>
<evidence type="ECO:0000256" key="1">
    <source>
        <dbReference type="ARBA" id="ARBA00022618"/>
    </source>
</evidence>
<dbReference type="GO" id="GO:0070979">
    <property type="term" value="P:protein K11-linked ubiquitination"/>
    <property type="evidence" value="ECO:0007669"/>
    <property type="project" value="TreeGrafter"/>
</dbReference>
<dbReference type="AlphaFoldDB" id="A0A2R6R5W8"/>
<dbReference type="GO" id="GO:0060090">
    <property type="term" value="F:molecular adaptor activity"/>
    <property type="evidence" value="ECO:0007669"/>
    <property type="project" value="TreeGrafter"/>
</dbReference>
<keyword evidence="6" id="KW-1185">Reference proteome</keyword>
<dbReference type="PANTHER" id="PTHR12827">
    <property type="entry name" value="MEIOTIC CHECKPOINT REGULATOR TSG24 FAMILY MEMBER"/>
    <property type="match status" value="1"/>
</dbReference>